<dbReference type="Proteomes" id="UP000250443">
    <property type="component" value="Unassembled WGS sequence"/>
</dbReference>
<protein>
    <submittedName>
        <fullName evidence="1">Uncharacterized protein</fullName>
    </submittedName>
</protein>
<dbReference type="GeneID" id="300269613"/>
<organism evidence="1 2">
    <name type="scientific">Pseudomonas luteola</name>
    <dbReference type="NCBI Taxonomy" id="47886"/>
    <lineage>
        <taxon>Bacteria</taxon>
        <taxon>Pseudomonadati</taxon>
        <taxon>Pseudomonadota</taxon>
        <taxon>Gammaproteobacteria</taxon>
        <taxon>Pseudomonadales</taxon>
        <taxon>Pseudomonadaceae</taxon>
        <taxon>Pseudomonas</taxon>
    </lineage>
</organism>
<sequence>MAVSELVTYSAVQCSVAVPEIHFVRRPRQVHDDALCILSLIGPAQAHYAFVSFLEREGGLLFWNETMALKLELTRGNFIKLRSHLLWRKYFFITPAGMVPALEDMDAAVYVPYENFASRFSMRIFEPT</sequence>
<accession>A0A2X2EE12</accession>
<evidence type="ECO:0000313" key="2">
    <source>
        <dbReference type="Proteomes" id="UP000250443"/>
    </source>
</evidence>
<evidence type="ECO:0000313" key="1">
    <source>
        <dbReference type="EMBL" id="SPZ04900.1"/>
    </source>
</evidence>
<name>A0A2X2EE12_PSELU</name>
<dbReference type="AlphaFoldDB" id="A0A2X2EE12"/>
<proteinExistence type="predicted"/>
<dbReference type="RefSeq" id="WP_074828626.1">
    <property type="nucleotide sequence ID" value="NZ_DAMAAI010000016.1"/>
</dbReference>
<gene>
    <name evidence="1" type="ORF">NCTC11842_01420</name>
</gene>
<reference evidence="1 2" key="1">
    <citation type="submission" date="2018-06" db="EMBL/GenBank/DDBJ databases">
        <authorList>
            <consortium name="Pathogen Informatics"/>
            <person name="Doyle S."/>
        </authorList>
    </citation>
    <scope>NUCLEOTIDE SEQUENCE [LARGE SCALE GENOMIC DNA]</scope>
    <source>
        <strain evidence="1 2">NCTC11842</strain>
    </source>
</reference>
<dbReference type="EMBL" id="UAUF01000010">
    <property type="protein sequence ID" value="SPZ04900.1"/>
    <property type="molecule type" value="Genomic_DNA"/>
</dbReference>